<dbReference type="Pfam" id="PF06544">
    <property type="entry name" value="Prp3_C"/>
    <property type="match status" value="1"/>
</dbReference>
<keyword evidence="4" id="KW-0539">Nucleus</keyword>
<evidence type="ECO:0000256" key="5">
    <source>
        <dbReference type="SAM" id="MobiDB-lite"/>
    </source>
</evidence>
<dbReference type="CDD" id="cd24162">
    <property type="entry name" value="Prp3_C"/>
    <property type="match status" value="1"/>
</dbReference>
<evidence type="ECO:0000256" key="4">
    <source>
        <dbReference type="ARBA" id="ARBA00023242"/>
    </source>
</evidence>
<proteinExistence type="predicted"/>
<evidence type="ECO:0000259" key="7">
    <source>
        <dbReference type="Pfam" id="PF08572"/>
    </source>
</evidence>
<dbReference type="Proteomes" id="UP001444661">
    <property type="component" value="Unassembled WGS sequence"/>
</dbReference>
<dbReference type="Pfam" id="PF08572">
    <property type="entry name" value="PRP3"/>
    <property type="match status" value="1"/>
</dbReference>
<accession>A0ABR1T049</accession>
<keyword evidence="9" id="KW-1185">Reference proteome</keyword>
<evidence type="ECO:0000313" key="9">
    <source>
        <dbReference type="Proteomes" id="UP001444661"/>
    </source>
</evidence>
<comment type="subcellular location">
    <subcellularLocation>
        <location evidence="1">Nucleus</location>
    </subcellularLocation>
</comment>
<feature type="region of interest" description="Disordered" evidence="5">
    <location>
        <begin position="105"/>
        <end position="156"/>
    </location>
</feature>
<feature type="compositionally biased region" description="Low complexity" evidence="5">
    <location>
        <begin position="27"/>
        <end position="42"/>
    </location>
</feature>
<feature type="region of interest" description="Disordered" evidence="5">
    <location>
        <begin position="328"/>
        <end position="357"/>
    </location>
</feature>
<keyword evidence="2" id="KW-0507">mRNA processing</keyword>
<feature type="compositionally biased region" description="Polar residues" evidence="5">
    <location>
        <begin position="117"/>
        <end position="126"/>
    </location>
</feature>
<protein>
    <submittedName>
        <fullName evidence="8">Uncharacterized protein</fullName>
    </submittedName>
</protein>
<feature type="domain" description="Small nuclear ribonucleoprotein Prp3 C-terminal" evidence="6">
    <location>
        <begin position="368"/>
        <end position="507"/>
    </location>
</feature>
<feature type="region of interest" description="Disordered" evidence="5">
    <location>
        <begin position="1"/>
        <end position="80"/>
    </location>
</feature>
<dbReference type="PANTHER" id="PTHR14212">
    <property type="entry name" value="U4/U6-ASSOCIATED RNA SPLICING FACTOR-RELATED"/>
    <property type="match status" value="1"/>
</dbReference>
<sequence length="511" mass="56660">MNRHGSPGLGPRHDASNRVQKPEGLSAADKLAALKARVAAAVGSSSQAKGGLSTPIHPTLVGVGSSSQAPKGGLSTPIHPALAEMSAPPQKNVATGGLAVGLHPALADLGAPPKPFKSNQSKNSKYTPKPKSTAPEHNPYLADSSTLPATGAKPRQSRQLVFNQKGKYIAQANALRRQAALEELKRKITQTTKRIEDDSEKSFLVEAPPAIEWTDEGLLSGPSYDSEFKIDTPDSIITAYIQHPVAIEPPQDKNIPEPKPMYLTPKEQAKMRRQRRMADLRELQAKQRLGLVEPEKPKVKMSNLMRVLGQEAVLDPSAVEAKVRKEVAERHDEHLQRNDERKLTKEQRHEKLATNQEKDAAQGLHVLVFKITTLVNGQHRFKIGRNAEQMALTGACVMHPKQSLVIVEGGSYSIRKYKQLMLNRIDWTENAPSRDKTAEKTEAMREWLKAEDEKGLKDLGANKCELVFEGDIRERAFGKWGSRVMESDTDARDYLQRFKYQEFWNVAKSMP</sequence>
<evidence type="ECO:0000313" key="8">
    <source>
        <dbReference type="EMBL" id="KAK8039954.1"/>
    </source>
</evidence>
<dbReference type="PANTHER" id="PTHR14212:SF0">
    <property type="entry name" value="U4_U6 SMALL NUCLEAR RIBONUCLEOPROTEIN PRP3"/>
    <property type="match status" value="1"/>
</dbReference>
<comment type="caution">
    <text evidence="8">The sequence shown here is derived from an EMBL/GenBank/DDBJ whole genome shotgun (WGS) entry which is preliminary data.</text>
</comment>
<keyword evidence="3" id="KW-0508">mRNA splicing</keyword>
<dbReference type="InterPro" id="IPR027104">
    <property type="entry name" value="Prp3"/>
</dbReference>
<evidence type="ECO:0000256" key="2">
    <source>
        <dbReference type="ARBA" id="ARBA00022664"/>
    </source>
</evidence>
<evidence type="ECO:0000256" key="1">
    <source>
        <dbReference type="ARBA" id="ARBA00004123"/>
    </source>
</evidence>
<name>A0ABR1T049_9PEZI</name>
<evidence type="ECO:0000259" key="6">
    <source>
        <dbReference type="Pfam" id="PF06544"/>
    </source>
</evidence>
<reference evidence="8 9" key="1">
    <citation type="submission" date="2023-01" db="EMBL/GenBank/DDBJ databases">
        <title>Analysis of 21 Apiospora genomes using comparative genomics revels a genus with tremendous synthesis potential of carbohydrate active enzymes and secondary metabolites.</title>
        <authorList>
            <person name="Sorensen T."/>
        </authorList>
    </citation>
    <scope>NUCLEOTIDE SEQUENCE [LARGE SCALE GENOMIC DNA]</scope>
    <source>
        <strain evidence="8 9">CBS 33761</strain>
    </source>
</reference>
<dbReference type="EMBL" id="JAQQWK010000006">
    <property type="protein sequence ID" value="KAK8039954.1"/>
    <property type="molecule type" value="Genomic_DNA"/>
</dbReference>
<feature type="domain" description="Pre-mRNA-splicing factor 3" evidence="7">
    <location>
        <begin position="138"/>
        <end position="344"/>
    </location>
</feature>
<dbReference type="InterPro" id="IPR010541">
    <property type="entry name" value="Prp3_C"/>
</dbReference>
<evidence type="ECO:0000256" key="3">
    <source>
        <dbReference type="ARBA" id="ARBA00023187"/>
    </source>
</evidence>
<organism evidence="8 9">
    <name type="scientific">Apiospora rasikravindrae</name>
    <dbReference type="NCBI Taxonomy" id="990691"/>
    <lineage>
        <taxon>Eukaryota</taxon>
        <taxon>Fungi</taxon>
        <taxon>Dikarya</taxon>
        <taxon>Ascomycota</taxon>
        <taxon>Pezizomycotina</taxon>
        <taxon>Sordariomycetes</taxon>
        <taxon>Xylariomycetidae</taxon>
        <taxon>Amphisphaeriales</taxon>
        <taxon>Apiosporaceae</taxon>
        <taxon>Apiospora</taxon>
    </lineage>
</organism>
<dbReference type="InterPro" id="IPR013881">
    <property type="entry name" value="Pre-mRNA_splic_Prp3_dom"/>
</dbReference>
<gene>
    <name evidence="8" type="ORF">PG993_008365</name>
</gene>